<dbReference type="InterPro" id="IPR025161">
    <property type="entry name" value="IS402-like_dom"/>
</dbReference>
<reference evidence="2 3" key="2">
    <citation type="journal article" date="2023" name="MicrobiologyOpen">
        <title>Genomics of the tumorigenes clade of the family Rhizobiaceae and description of Rhizobium rhododendri sp. nov.</title>
        <authorList>
            <person name="Kuzmanovic N."/>
            <person name="diCenzo G.C."/>
            <person name="Bunk B."/>
            <person name="Sproeer C."/>
            <person name="Fruehling A."/>
            <person name="Neumann-Schaal M."/>
            <person name="Overmann J."/>
            <person name="Smalla K."/>
        </authorList>
    </citation>
    <scope>NUCLEOTIDE SEQUENCE [LARGE SCALE GENOMIC DNA]</scope>
    <source>
        <strain evidence="3">rho-6.2</strain>
        <plasmid evidence="2 3">unnamed1</plasmid>
    </source>
</reference>
<evidence type="ECO:0000313" key="2">
    <source>
        <dbReference type="EMBL" id="WFS26048.1"/>
    </source>
</evidence>
<evidence type="ECO:0000259" key="1">
    <source>
        <dbReference type="Pfam" id="PF13340"/>
    </source>
</evidence>
<protein>
    <submittedName>
        <fullName evidence="2">Transposase</fullName>
    </submittedName>
</protein>
<name>A0ABY8IS78_9HYPH</name>
<gene>
    <name evidence="2" type="ORF">PR018_22140</name>
</gene>
<dbReference type="EMBL" id="CP117268">
    <property type="protein sequence ID" value="WFS26048.1"/>
    <property type="molecule type" value="Genomic_DNA"/>
</dbReference>
<sequence length="42" mass="5065">MLWRLRCGAPWPDVPPKYVSWNLIYRRFRRCSKAGVWETVAV</sequence>
<proteinExistence type="predicted"/>
<dbReference type="Pfam" id="PF13340">
    <property type="entry name" value="DUF4096"/>
    <property type="match status" value="1"/>
</dbReference>
<geneLocation type="plasmid" evidence="2 3">
    <name>unnamed1</name>
</geneLocation>
<dbReference type="Proteomes" id="UP000318939">
    <property type="component" value="Plasmid unnamed1"/>
</dbReference>
<keyword evidence="3" id="KW-1185">Reference proteome</keyword>
<organism evidence="2 3">
    <name type="scientific">Rhizobium rhododendri</name>
    <dbReference type="NCBI Taxonomy" id="2506430"/>
    <lineage>
        <taxon>Bacteria</taxon>
        <taxon>Pseudomonadati</taxon>
        <taxon>Pseudomonadota</taxon>
        <taxon>Alphaproteobacteria</taxon>
        <taxon>Hyphomicrobiales</taxon>
        <taxon>Rhizobiaceae</taxon>
        <taxon>Rhizobium/Agrobacterium group</taxon>
        <taxon>Rhizobium</taxon>
    </lineage>
</organism>
<reference evidence="2 3" key="1">
    <citation type="journal article" date="2019" name="Phytopathology">
        <title>A Novel Group of Rhizobium tumorigenes-Like Agrobacteria Associated with Crown Gall Disease of Rhododendron and Blueberry.</title>
        <authorList>
            <person name="Kuzmanovic N."/>
            <person name="Behrens P."/>
            <person name="Idczak E."/>
            <person name="Wagner S."/>
            <person name="Gotz M."/>
            <person name="Sproer C."/>
            <person name="Bunk B."/>
            <person name="Overmann J."/>
            <person name="Smalla K."/>
        </authorList>
    </citation>
    <scope>NUCLEOTIDE SEQUENCE [LARGE SCALE GENOMIC DNA]</scope>
    <source>
        <strain evidence="3">rho-6.2</strain>
    </source>
</reference>
<accession>A0ABY8IS78</accession>
<keyword evidence="2" id="KW-0614">Plasmid</keyword>
<feature type="domain" description="Insertion element IS402-like" evidence="1">
    <location>
        <begin position="1"/>
        <end position="40"/>
    </location>
</feature>
<evidence type="ECO:0000313" key="3">
    <source>
        <dbReference type="Proteomes" id="UP000318939"/>
    </source>
</evidence>